<feature type="region of interest" description="Disordered" evidence="1">
    <location>
        <begin position="1"/>
        <end position="26"/>
    </location>
</feature>
<organism evidence="2">
    <name type="scientific">Phytophthora nicotianae</name>
    <name type="common">Potato buckeye rot agent</name>
    <name type="synonym">Phytophthora parasitica</name>
    <dbReference type="NCBI Taxonomy" id="4792"/>
    <lineage>
        <taxon>Eukaryota</taxon>
        <taxon>Sar</taxon>
        <taxon>Stramenopiles</taxon>
        <taxon>Oomycota</taxon>
        <taxon>Peronosporomycetes</taxon>
        <taxon>Peronosporales</taxon>
        <taxon>Peronosporaceae</taxon>
        <taxon>Phytophthora</taxon>
    </lineage>
</organism>
<accession>W2NF08</accession>
<dbReference type="EMBL" id="KI692930">
    <property type="protein sequence ID" value="ETM46264.1"/>
    <property type="molecule type" value="Genomic_DNA"/>
</dbReference>
<evidence type="ECO:0000313" key="2">
    <source>
        <dbReference type="EMBL" id="ETM46264.1"/>
    </source>
</evidence>
<reference evidence="2" key="1">
    <citation type="submission" date="2013-11" db="EMBL/GenBank/DDBJ databases">
        <title>The Genome Sequence of Phytophthora parasitica IAC_01/95.</title>
        <authorList>
            <consortium name="The Broad Institute Genomics Platform"/>
            <person name="Russ C."/>
            <person name="Tyler B."/>
            <person name="Panabieres F."/>
            <person name="Shan W."/>
            <person name="Tripathy S."/>
            <person name="Grunwald N."/>
            <person name="Machado M."/>
            <person name="Johnson C.S."/>
            <person name="Arredondo F."/>
            <person name="Hong C."/>
            <person name="Coffey M."/>
            <person name="Young S.K."/>
            <person name="Zeng Q."/>
            <person name="Gargeya S."/>
            <person name="Fitzgerald M."/>
            <person name="Abouelleil A."/>
            <person name="Alvarado L."/>
            <person name="Chapman S.B."/>
            <person name="Gainer-Dewar J."/>
            <person name="Goldberg J."/>
            <person name="Griggs A."/>
            <person name="Gujja S."/>
            <person name="Hansen M."/>
            <person name="Howarth C."/>
            <person name="Imamovic A."/>
            <person name="Ireland A."/>
            <person name="Larimer J."/>
            <person name="McCowan C."/>
            <person name="Murphy C."/>
            <person name="Pearson M."/>
            <person name="Poon T.W."/>
            <person name="Priest M."/>
            <person name="Roberts A."/>
            <person name="Saif S."/>
            <person name="Shea T."/>
            <person name="Sykes S."/>
            <person name="Wortman J."/>
            <person name="Nusbaum C."/>
            <person name="Birren B."/>
        </authorList>
    </citation>
    <scope>NUCLEOTIDE SEQUENCE [LARGE SCALE GENOMIC DNA]</scope>
    <source>
        <strain evidence="2">IAC_01/95</strain>
    </source>
</reference>
<evidence type="ECO:0000256" key="1">
    <source>
        <dbReference type="SAM" id="MobiDB-lite"/>
    </source>
</evidence>
<sequence length="49" mass="5562">MTSQQSQTRQGTQSAVSLSRATRSVTRTSRCIRDFYNSNVYGQLLMKDC</sequence>
<gene>
    <name evidence="2" type="ORF">L914_08817</name>
</gene>
<dbReference type="Proteomes" id="UP000054532">
    <property type="component" value="Unassembled WGS sequence"/>
</dbReference>
<proteinExistence type="predicted"/>
<protein>
    <submittedName>
        <fullName evidence="2">Uncharacterized protein</fullName>
    </submittedName>
</protein>
<name>W2NF08_PHYNI</name>
<dbReference type="AlphaFoldDB" id="W2NF08"/>